<evidence type="ECO:0000256" key="6">
    <source>
        <dbReference type="ARBA" id="ARBA00023163"/>
    </source>
</evidence>
<dbReference type="PANTHER" id="PTHR15137:SF9">
    <property type="entry name" value="TRANSCRIPTION INITIATION FACTOR TFIID SUBUNIT 2"/>
    <property type="match status" value="1"/>
</dbReference>
<dbReference type="InterPro" id="IPR027268">
    <property type="entry name" value="Peptidase_M4/M1_CTD_sf"/>
</dbReference>
<accession>A0A8K0JNT4</accession>
<organism evidence="11 12">
    <name type="scientific">Filobasidium floriforme</name>
    <dbReference type="NCBI Taxonomy" id="5210"/>
    <lineage>
        <taxon>Eukaryota</taxon>
        <taxon>Fungi</taxon>
        <taxon>Dikarya</taxon>
        <taxon>Basidiomycota</taxon>
        <taxon>Agaricomycotina</taxon>
        <taxon>Tremellomycetes</taxon>
        <taxon>Filobasidiales</taxon>
        <taxon>Filobasidiaceae</taxon>
        <taxon>Filobasidium</taxon>
    </lineage>
</organism>
<evidence type="ECO:0000313" key="11">
    <source>
        <dbReference type="EMBL" id="KAG7558204.1"/>
    </source>
</evidence>
<dbReference type="InterPro" id="IPR036427">
    <property type="entry name" value="Bromodomain-like_sf"/>
</dbReference>
<dbReference type="InterPro" id="IPR057345">
    <property type="entry name" value="Ig-like_TAF2"/>
</dbReference>
<evidence type="ECO:0000259" key="10">
    <source>
        <dbReference type="PROSITE" id="PS50014"/>
    </source>
</evidence>
<feature type="compositionally biased region" description="Polar residues" evidence="9">
    <location>
        <begin position="1127"/>
        <end position="1137"/>
    </location>
</feature>
<dbReference type="Gene3D" id="2.60.40.1730">
    <property type="entry name" value="tricorn interacting facor f3 domain"/>
    <property type="match status" value="1"/>
</dbReference>
<evidence type="ECO:0000313" key="12">
    <source>
        <dbReference type="Proteomes" id="UP000812966"/>
    </source>
</evidence>
<dbReference type="InterPro" id="IPR057991">
    <property type="entry name" value="TPR_TAF2_C"/>
</dbReference>
<dbReference type="OrthoDB" id="308861at2759"/>
<dbReference type="Pfam" id="PF25577">
    <property type="entry name" value="TPR_TAF2_C"/>
    <property type="match status" value="1"/>
</dbReference>
<dbReference type="GO" id="GO:0000976">
    <property type="term" value="F:transcription cis-regulatory region binding"/>
    <property type="evidence" value="ECO:0007669"/>
    <property type="project" value="TreeGrafter"/>
</dbReference>
<dbReference type="Gene3D" id="1.10.390.10">
    <property type="entry name" value="Neutral Protease Domain 2"/>
    <property type="match status" value="1"/>
</dbReference>
<dbReference type="CDD" id="cd04369">
    <property type="entry name" value="Bromodomain"/>
    <property type="match status" value="2"/>
</dbReference>
<evidence type="ECO:0000256" key="1">
    <source>
        <dbReference type="ARBA" id="ARBA00004123"/>
    </source>
</evidence>
<feature type="compositionally biased region" description="Basic and acidic residues" evidence="9">
    <location>
        <begin position="1347"/>
        <end position="1356"/>
    </location>
</feature>
<feature type="region of interest" description="Disordered" evidence="9">
    <location>
        <begin position="1669"/>
        <end position="1693"/>
    </location>
</feature>
<feature type="domain" description="Bromo" evidence="10">
    <location>
        <begin position="1591"/>
        <end position="1655"/>
    </location>
</feature>
<keyword evidence="4" id="KW-0805">Transcription regulation</keyword>
<dbReference type="SUPFAM" id="SSF47370">
    <property type="entry name" value="Bromodomain"/>
    <property type="match status" value="3"/>
</dbReference>
<evidence type="ECO:0000256" key="4">
    <source>
        <dbReference type="ARBA" id="ARBA00023015"/>
    </source>
</evidence>
<evidence type="ECO:0000256" key="9">
    <source>
        <dbReference type="SAM" id="MobiDB-lite"/>
    </source>
</evidence>
<dbReference type="PRINTS" id="PR00503">
    <property type="entry name" value="BROMODOMAIN"/>
</dbReference>
<feature type="domain" description="Bromo" evidence="10">
    <location>
        <begin position="1180"/>
        <end position="1252"/>
    </location>
</feature>
<dbReference type="PROSITE" id="PS00633">
    <property type="entry name" value="BROMODOMAIN_1"/>
    <property type="match status" value="1"/>
</dbReference>
<feature type="region of interest" description="Disordered" evidence="9">
    <location>
        <begin position="1305"/>
        <end position="1356"/>
    </location>
</feature>
<feature type="domain" description="Bromo" evidence="10">
    <location>
        <begin position="1481"/>
        <end position="1543"/>
    </location>
</feature>
<reference evidence="11" key="1">
    <citation type="submission" date="2020-04" db="EMBL/GenBank/DDBJ databases">
        <title>Analysis of mating type loci in Filobasidium floriforme.</title>
        <authorList>
            <person name="Nowrousian M."/>
        </authorList>
    </citation>
    <scope>NUCLEOTIDE SEQUENCE</scope>
    <source>
        <strain evidence="11">CBS 6242</strain>
    </source>
</reference>
<dbReference type="Pfam" id="PF25316">
    <property type="entry name" value="TAF2_3rd"/>
    <property type="match status" value="1"/>
</dbReference>
<dbReference type="InterPro" id="IPR018359">
    <property type="entry name" value="Bromodomain_CS"/>
</dbReference>
<feature type="compositionally biased region" description="Basic and acidic residues" evidence="9">
    <location>
        <begin position="1409"/>
        <end position="1419"/>
    </location>
</feature>
<feature type="region of interest" description="Disordered" evidence="9">
    <location>
        <begin position="1127"/>
        <end position="1162"/>
    </location>
</feature>
<dbReference type="GO" id="GO:0005669">
    <property type="term" value="C:transcription factor TFIID complex"/>
    <property type="evidence" value="ECO:0007669"/>
    <property type="project" value="InterPro"/>
</dbReference>
<dbReference type="SUPFAM" id="SSF63737">
    <property type="entry name" value="Leukotriene A4 hydrolase N-terminal domain"/>
    <property type="match status" value="1"/>
</dbReference>
<feature type="region of interest" description="Disordered" evidence="9">
    <location>
        <begin position="1409"/>
        <end position="1445"/>
    </location>
</feature>
<dbReference type="InterPro" id="IPR042097">
    <property type="entry name" value="Aminopeptidase_N-like_N_sf"/>
</dbReference>
<protein>
    <recommendedName>
        <fullName evidence="3">Transcription initiation factor TFIID subunit 2</fullName>
    </recommendedName>
</protein>
<dbReference type="GO" id="GO:0003682">
    <property type="term" value="F:chromatin binding"/>
    <property type="evidence" value="ECO:0007669"/>
    <property type="project" value="TreeGrafter"/>
</dbReference>
<keyword evidence="5 8" id="KW-0103">Bromodomain</keyword>
<proteinExistence type="inferred from homology"/>
<sequence length="1693" mass="190139">MAGENRGFVLNGQRVVLDLDFAGSVRATAYLTIKPTNVRLSTVFLHAAPCLRITSVHLSGPNIDDPLPPLPASFSHHNPLLGLRDAGEGASFNPTQPDAIQRHPEIKRKLWAAMAEKDEGELAIDVSHGWVRIAQTKEGGQAAQAGLAEILIAIDYEICMSDVDTEGIVWRRPGDAGNDFRIPHMFINSSSYDAARHWVPCLDNLWDRCPWELEISVPRYLKQETDQVNAEPGLEGGEPEEGELVRVIASAELEEQVTHPDDPSKTLFYFVQSNPTSAQQMSFAAGPFHLHVIPEEDQTRRLLDSLDPTSDVQPLLLAYCLPGSELDLANTVSCMRQAMSFLEGYDGYPYSSFKMVFVEDPSTQSSVSASMGTFSQELLYPPEVVEQALITRPILTHALASQWSGVHMIPRSFSDIWLTTGLALYINAQLTRHLLGNNEYRFRLRSDMDRCVALDQGDQFPLHVPGLISPPDAETLQFISLKAPLVLHMLDMRMTRLATSSGLARNAIPDIFRQARGGTLPDRALSTDNFFRICRKISKSLDVLAFQEQWVTGSGCPKFIIGAQYNKKGQSITVSVFQGASQAWNAVNQKEPHNADWKCPTKHFSGEVTLWVNEGDGAPYEHVIELGDEGLTHELVFTPQQRRAHRLRNGHYRQEKGLPVLQTADDSAQMSAGLQDAARMAEEWRFSGWQEPDAVTFVEQGFDWIRYDPECEWLASIEVLAEVSAGNRSGLAPVMLPYYWATQLSNDRDVIAQREAILNLASMPSGVAATALTKIALDETCFYKVRILAIEMLPRMLTPIEETGEKLGVYHLIKILQTRYCHFDQEIKSYQLQTPSQGQIAHYIISQALLRTLSIWPWSPAVPREVETSAWLRDILSTAIEKGDSEENTFSQSYYLASLIADLAALQKRVPFHLRQSPEYQRATACIDRAMALDKVLPSYGNVVTISGLQAKFALALTDKQVMPVHLPYFLTYTRIGNLPSVRLLAMDCVLTCQLPPPWLYKYIRQLLRREQSLSFRRHLAEGVANSWLMALALGEIEGLHQPQSRYVESAAERQVREQTDIEQDIPAWRRTLQKSSDTGRFLMSQLIDANVDNELRVALLQAAETLTPGRREGAAAKLILKLGSRPKNTSRTSAKSSLVPAPVDPVSQVPKRKPKGKQYRSGLSEEDFKAVNITLEKLFVHPRSDFFRYPVPDDENFAPGYYKIIKRPIDLSAIKHKLSDGQYENRHQFKEDLDLIVHNCKTYNGEGSLVFEAAVEFEKVFTGQWARVEKTLSKKAQTGPETVPPATTALKFNIKRPSVPNLTVTANEDEIRDSSAKPSLSVRTKDYAHPGSADKPRSAMKAGIKRQRETPAEEPKEIFTALANSPPAKKKVKIVRPSVSILPKLKVTQPEPEPSAAVHKPVITLKRKLEAEPERSESRPSPGASMEPAQAMTSDGIAGPDRGNVKRLTEMGWTKDRTPFKRVRALRLIRDYMDKYRLLFGPKPNEELAPGYFAEIKRPMYLELMEEKVAKDQYQTLGEFAIDLEQIIWNCRKYNGMGPGIEDQYAAPMEAHLLDKWPKLMKTDAITAEERKLIDQWLTSTLKTDEGKWFQYPVDPVAMNIPDYFNIVKREEARDLSMIKSKLKSLAPLSSIDKDLILMVDNAVKYNGIDSPVGRVAKTIEAEYEKKRKQISPYGSARESVENRASKRARHE</sequence>
<dbReference type="Proteomes" id="UP000812966">
    <property type="component" value="Unassembled WGS sequence"/>
</dbReference>
<dbReference type="PROSITE" id="PS50014">
    <property type="entry name" value="BROMODOMAIN_2"/>
    <property type="match status" value="3"/>
</dbReference>
<dbReference type="EMBL" id="JABELV010000048">
    <property type="protein sequence ID" value="KAG7558204.1"/>
    <property type="molecule type" value="Genomic_DNA"/>
</dbReference>
<dbReference type="GO" id="GO:0006325">
    <property type="term" value="P:chromatin organization"/>
    <property type="evidence" value="ECO:0007669"/>
    <property type="project" value="UniProtKB-ARBA"/>
</dbReference>
<evidence type="ECO:0000256" key="2">
    <source>
        <dbReference type="ARBA" id="ARBA00010937"/>
    </source>
</evidence>
<gene>
    <name evidence="11" type="ORF">FFLO_02857</name>
</gene>
<dbReference type="Pfam" id="PF00439">
    <property type="entry name" value="Bromodomain"/>
    <property type="match status" value="3"/>
</dbReference>
<dbReference type="SMART" id="SM00297">
    <property type="entry name" value="BROMO"/>
    <property type="match status" value="3"/>
</dbReference>
<evidence type="ECO:0000256" key="5">
    <source>
        <dbReference type="ARBA" id="ARBA00023117"/>
    </source>
</evidence>
<dbReference type="GO" id="GO:0016251">
    <property type="term" value="F:RNA polymerase II general transcription initiation factor activity"/>
    <property type="evidence" value="ECO:0007669"/>
    <property type="project" value="TreeGrafter"/>
</dbReference>
<dbReference type="GO" id="GO:0006367">
    <property type="term" value="P:transcription initiation at RNA polymerase II promoter"/>
    <property type="evidence" value="ECO:0007669"/>
    <property type="project" value="TreeGrafter"/>
</dbReference>
<feature type="compositionally biased region" description="Basic and acidic residues" evidence="9">
    <location>
        <begin position="1324"/>
        <end position="1338"/>
    </location>
</feature>
<name>A0A8K0JNT4_9TREE</name>
<dbReference type="SUPFAM" id="SSF55486">
    <property type="entry name" value="Metalloproteases ('zincins'), catalytic domain"/>
    <property type="match status" value="1"/>
</dbReference>
<dbReference type="PANTHER" id="PTHR15137">
    <property type="entry name" value="TRANSCRIPTION INITIATION FACTOR TFIID"/>
    <property type="match status" value="1"/>
</dbReference>
<comment type="caution">
    <text evidence="11">The sequence shown here is derived from an EMBL/GenBank/DDBJ whole genome shotgun (WGS) entry which is preliminary data.</text>
</comment>
<comment type="similarity">
    <text evidence="2">Belongs to the TAF2 family.</text>
</comment>
<dbReference type="CDD" id="cd09839">
    <property type="entry name" value="M1_like_TAF2"/>
    <property type="match status" value="1"/>
</dbReference>
<keyword evidence="12" id="KW-1185">Reference proteome</keyword>
<dbReference type="Gene3D" id="1.20.920.10">
    <property type="entry name" value="Bromodomain-like"/>
    <property type="match status" value="3"/>
</dbReference>
<evidence type="ECO:0000256" key="3">
    <source>
        <dbReference type="ARBA" id="ARBA00017363"/>
    </source>
</evidence>
<evidence type="ECO:0000256" key="8">
    <source>
        <dbReference type="PROSITE-ProRule" id="PRU00035"/>
    </source>
</evidence>
<dbReference type="InterPro" id="IPR001487">
    <property type="entry name" value="Bromodomain"/>
</dbReference>
<dbReference type="InterPro" id="IPR037813">
    <property type="entry name" value="TAF2"/>
</dbReference>
<keyword evidence="7" id="KW-0539">Nucleus</keyword>
<comment type="subcellular location">
    <subcellularLocation>
        <location evidence="1">Nucleus</location>
    </subcellularLocation>
</comment>
<evidence type="ECO:0000256" key="7">
    <source>
        <dbReference type="ARBA" id="ARBA00023242"/>
    </source>
</evidence>
<keyword evidence="6" id="KW-0804">Transcription</keyword>